<dbReference type="InterPro" id="IPR012338">
    <property type="entry name" value="Beta-lactam/transpept-like"/>
</dbReference>
<dbReference type="AlphaFoldDB" id="D1CAI6"/>
<feature type="domain" description="Beta-lactamase-related" evidence="1">
    <location>
        <begin position="14"/>
        <end position="342"/>
    </location>
</feature>
<sequence>MRRMSNELTRPGTLDEAVRDAMTRWSIPGIAVGIFRDGAVETHGYGVASLETGFPVRPDTLFQIGSISKVYTATLAMQLVEEGKLSLDTPVIEYLPDLKLADADAQRTITMRHLLTHTSGLEGDRFDDYGIGDDALAKAIAEFHTLRQWTAPGELWSYCNSGFYLAGRVMEQILGQTFEQAMRERVFAPLGMEHSFFFAHEAIVYPVAVGHTQVTPSSAEHKVARLYPLPRCVNAAGGIIANVGDLLRFAAFHMSNGTVGGKQILSAESIAAMQEQQVKAGNFADAYGIGWALDTVDGVKIVSHGGSTNGFQAQLALVPSRRFAIAILTNGDRGAAAHRDIQRWALEHELGLRSTDPEPITLPAEALERVVGTYKRPHSTITLSVDEGRLKAEIQMSSPLTGETETLPPLFMSPLSEQEFIVTEGDYQGMRTDVIFGDDGKPRFLRFSGRLAEYVQD</sequence>
<dbReference type="HOGENOM" id="CLU_020027_13_0_0"/>
<dbReference type="Pfam" id="PF00144">
    <property type="entry name" value="Beta-lactamase"/>
    <property type="match status" value="1"/>
</dbReference>
<dbReference type="InParanoid" id="D1CAI6"/>
<evidence type="ECO:0000259" key="1">
    <source>
        <dbReference type="Pfam" id="PF00144"/>
    </source>
</evidence>
<dbReference type="PANTHER" id="PTHR46825">
    <property type="entry name" value="D-ALANYL-D-ALANINE-CARBOXYPEPTIDASE/ENDOPEPTIDASE AMPH"/>
    <property type="match status" value="1"/>
</dbReference>
<dbReference type="SUPFAM" id="SSF56601">
    <property type="entry name" value="beta-lactamase/transpeptidase-like"/>
    <property type="match status" value="1"/>
</dbReference>
<organism evidence="2 3">
    <name type="scientific">Sphaerobacter thermophilus (strain ATCC 49802 / DSM 20745 / KCCM 41009 / NCIMB 13125 / S 6022)</name>
    <dbReference type="NCBI Taxonomy" id="479434"/>
    <lineage>
        <taxon>Bacteria</taxon>
        <taxon>Pseudomonadati</taxon>
        <taxon>Thermomicrobiota</taxon>
        <taxon>Thermomicrobia</taxon>
        <taxon>Sphaerobacterales</taxon>
        <taxon>Sphaerobacterineae</taxon>
        <taxon>Sphaerobacteraceae</taxon>
        <taxon>Sphaerobacter</taxon>
    </lineage>
</organism>
<accession>D1CAI6</accession>
<reference evidence="3" key="1">
    <citation type="submission" date="2009-11" db="EMBL/GenBank/DDBJ databases">
        <title>The complete chromosome 2 of Sphaerobacter thermophilus DSM 20745.</title>
        <authorList>
            <person name="Lucas S."/>
            <person name="Copeland A."/>
            <person name="Lapidus A."/>
            <person name="Glavina del Rio T."/>
            <person name="Dalin E."/>
            <person name="Tice H."/>
            <person name="Bruce D."/>
            <person name="Goodwin L."/>
            <person name="Pitluck S."/>
            <person name="Kyrpides N."/>
            <person name="Mavromatis K."/>
            <person name="Ivanova N."/>
            <person name="Mikhailova N."/>
            <person name="LaButti K.M."/>
            <person name="Clum A."/>
            <person name="Sun H.I."/>
            <person name="Brettin T."/>
            <person name="Detter J.C."/>
            <person name="Han C."/>
            <person name="Larimer F."/>
            <person name="Land M."/>
            <person name="Hauser L."/>
            <person name="Markowitz V."/>
            <person name="Cheng J.F."/>
            <person name="Hugenholtz P."/>
            <person name="Woyke T."/>
            <person name="Wu D."/>
            <person name="Steenblock K."/>
            <person name="Schneider S."/>
            <person name="Pukall R."/>
            <person name="Goeker M."/>
            <person name="Klenk H.P."/>
            <person name="Eisen J.A."/>
        </authorList>
    </citation>
    <scope>NUCLEOTIDE SEQUENCE [LARGE SCALE GENOMIC DNA]</scope>
    <source>
        <strain evidence="3">ATCC 49802 / DSM 20745 / S 6022</strain>
    </source>
</reference>
<dbReference type="EMBL" id="CP001824">
    <property type="protein sequence ID" value="ACZ40829.1"/>
    <property type="molecule type" value="Genomic_DNA"/>
</dbReference>
<dbReference type="Proteomes" id="UP000002027">
    <property type="component" value="Chromosome 2"/>
</dbReference>
<dbReference type="STRING" id="479434.Sthe_3430"/>
<dbReference type="eggNOG" id="COG1680">
    <property type="taxonomic scope" value="Bacteria"/>
</dbReference>
<evidence type="ECO:0000313" key="3">
    <source>
        <dbReference type="Proteomes" id="UP000002027"/>
    </source>
</evidence>
<dbReference type="InterPro" id="IPR050491">
    <property type="entry name" value="AmpC-like"/>
</dbReference>
<dbReference type="InterPro" id="IPR001466">
    <property type="entry name" value="Beta-lactam-related"/>
</dbReference>
<proteinExistence type="predicted"/>
<protein>
    <submittedName>
        <fullName evidence="2">Beta-lactamase</fullName>
    </submittedName>
</protein>
<dbReference type="KEGG" id="sti:Sthe_3430"/>
<gene>
    <name evidence="2" type="ordered locus">Sthe_3430</name>
</gene>
<keyword evidence="3" id="KW-1185">Reference proteome</keyword>
<evidence type="ECO:0000313" key="2">
    <source>
        <dbReference type="EMBL" id="ACZ40829.1"/>
    </source>
</evidence>
<dbReference type="PANTHER" id="PTHR46825:SF9">
    <property type="entry name" value="BETA-LACTAMASE-RELATED DOMAIN-CONTAINING PROTEIN"/>
    <property type="match status" value="1"/>
</dbReference>
<reference evidence="2 3" key="2">
    <citation type="journal article" date="2010" name="Stand. Genomic Sci.">
        <title>Complete genome sequence of Desulfohalobium retbaense type strain (HR(100)).</title>
        <authorList>
            <person name="Spring S."/>
            <person name="Nolan M."/>
            <person name="Lapidus A."/>
            <person name="Glavina Del Rio T."/>
            <person name="Copeland A."/>
            <person name="Tice H."/>
            <person name="Cheng J.F."/>
            <person name="Lucas S."/>
            <person name="Land M."/>
            <person name="Chen F."/>
            <person name="Bruce D."/>
            <person name="Goodwin L."/>
            <person name="Pitluck S."/>
            <person name="Ivanova N."/>
            <person name="Mavromatis K."/>
            <person name="Mikhailova N."/>
            <person name="Pati A."/>
            <person name="Chen A."/>
            <person name="Palaniappan K."/>
            <person name="Hauser L."/>
            <person name="Chang Y.J."/>
            <person name="Jeffries C.D."/>
            <person name="Munk C."/>
            <person name="Kiss H."/>
            <person name="Chain P."/>
            <person name="Han C."/>
            <person name="Brettin T."/>
            <person name="Detter J.C."/>
            <person name="Schuler E."/>
            <person name="Goker M."/>
            <person name="Rohde M."/>
            <person name="Bristow J."/>
            <person name="Eisen J.A."/>
            <person name="Markowitz V."/>
            <person name="Hugenholtz P."/>
            <person name="Kyrpides N.C."/>
            <person name="Klenk H.P."/>
        </authorList>
    </citation>
    <scope>NUCLEOTIDE SEQUENCE [LARGE SCALE GENOMIC DNA]</scope>
    <source>
        <strain evidence="3">ATCC 49802 / DSM 20745 / S 6022</strain>
    </source>
</reference>
<dbReference type="Gene3D" id="3.40.710.10">
    <property type="entry name" value="DD-peptidase/beta-lactamase superfamily"/>
    <property type="match status" value="1"/>
</dbReference>
<name>D1CAI6_SPHTD</name>